<dbReference type="RefSeq" id="WP_330974408.1">
    <property type="nucleotide sequence ID" value="NZ_JAZGLY010000003.1"/>
</dbReference>
<dbReference type="EMBL" id="JAZGLY010000003">
    <property type="protein sequence ID" value="MEE6186999.1"/>
    <property type="molecule type" value="Genomic_DNA"/>
</dbReference>
<dbReference type="NCBIfam" id="TIGR00010">
    <property type="entry name" value="YchF/TatD family DNA exonuclease"/>
    <property type="match status" value="1"/>
</dbReference>
<dbReference type="PIRSF" id="PIRSF005902">
    <property type="entry name" value="DNase_TatD"/>
    <property type="match status" value="1"/>
</dbReference>
<keyword evidence="2" id="KW-0378">Hydrolase</keyword>
<gene>
    <name evidence="2" type="ORF">V2H41_06920</name>
</gene>
<dbReference type="InterPro" id="IPR032466">
    <property type="entry name" value="Metal_Hydrolase"/>
</dbReference>
<dbReference type="GO" id="GO:0016787">
    <property type="term" value="F:hydrolase activity"/>
    <property type="evidence" value="ECO:0007669"/>
    <property type="project" value="UniProtKB-KW"/>
</dbReference>
<evidence type="ECO:0000313" key="2">
    <source>
        <dbReference type="EMBL" id="MEE6186999.1"/>
    </source>
</evidence>
<dbReference type="CDD" id="cd01310">
    <property type="entry name" value="TatD_DNAse"/>
    <property type="match status" value="1"/>
</dbReference>
<name>A0ABU7RG65_9BACT</name>
<protein>
    <submittedName>
        <fullName evidence="2">TatD family hydrolase</fullName>
    </submittedName>
</protein>
<dbReference type="Gene3D" id="3.20.20.140">
    <property type="entry name" value="Metal-dependent hydrolases"/>
    <property type="match status" value="1"/>
</dbReference>
<dbReference type="InterPro" id="IPR015991">
    <property type="entry name" value="TatD/YcfH-like"/>
</dbReference>
<dbReference type="PANTHER" id="PTHR46124">
    <property type="entry name" value="D-AMINOACYL-TRNA DEACYLASE"/>
    <property type="match status" value="1"/>
</dbReference>
<evidence type="ECO:0000256" key="1">
    <source>
        <dbReference type="ARBA" id="ARBA00022723"/>
    </source>
</evidence>
<sequence>MYIDSHSHIYSNEFFNDTFEMLQRAGAAGVTTILMPAIDSETHERMFELEQTAQVRCLSMIGLHPCSVKEDYEKELKIIEQHLQQRKFVAIGETGLDFYWDVSYKEQQYRALEKQIQWALEYQLPLVIHSRNATQECIDMVAQYVPEGLRGVFHCFGGSIEEAQKIMNLGFFLGIGGVVTFKKSGLAEVIKNIGLEYVILETDAPYLAPVPHRGKRNEPAYIPLIAQKIADVLEMPVEKVAAVTTENSKKLFSL</sequence>
<reference evidence="2 3" key="1">
    <citation type="submission" date="2024-01" db="EMBL/GenBank/DDBJ databases">
        <title>Niabella digestum sp. nov., isolated from waste digestion system.</title>
        <authorList>
            <person name="Zhang L."/>
        </authorList>
    </citation>
    <scope>NUCLEOTIDE SEQUENCE [LARGE SCALE GENOMIC DNA]</scope>
    <source>
        <strain evidence="2 3">A18</strain>
    </source>
</reference>
<proteinExistence type="predicted"/>
<evidence type="ECO:0000313" key="3">
    <source>
        <dbReference type="Proteomes" id="UP001357452"/>
    </source>
</evidence>
<keyword evidence="3" id="KW-1185">Reference proteome</keyword>
<keyword evidence="1" id="KW-0479">Metal-binding</keyword>
<dbReference type="InterPro" id="IPR001130">
    <property type="entry name" value="TatD-like"/>
</dbReference>
<accession>A0ABU7RG65</accession>
<dbReference type="Pfam" id="PF01026">
    <property type="entry name" value="TatD_DNase"/>
    <property type="match status" value="1"/>
</dbReference>
<dbReference type="PANTHER" id="PTHR46124:SF4">
    <property type="entry name" value="HYDROLASE TATD"/>
    <property type="match status" value="1"/>
</dbReference>
<organism evidence="2 3">
    <name type="scientific">Niabella digestorum</name>
    <dbReference type="NCBI Taxonomy" id="3117701"/>
    <lineage>
        <taxon>Bacteria</taxon>
        <taxon>Pseudomonadati</taxon>
        <taxon>Bacteroidota</taxon>
        <taxon>Chitinophagia</taxon>
        <taxon>Chitinophagales</taxon>
        <taxon>Chitinophagaceae</taxon>
        <taxon>Niabella</taxon>
    </lineage>
</organism>
<dbReference type="SUPFAM" id="SSF51556">
    <property type="entry name" value="Metallo-dependent hydrolases"/>
    <property type="match status" value="1"/>
</dbReference>
<comment type="caution">
    <text evidence="2">The sequence shown here is derived from an EMBL/GenBank/DDBJ whole genome shotgun (WGS) entry which is preliminary data.</text>
</comment>
<dbReference type="Proteomes" id="UP001357452">
    <property type="component" value="Unassembled WGS sequence"/>
</dbReference>